<dbReference type="FunFam" id="3.40.50.300:FF:000692">
    <property type="entry name" value="Guanine nucleotide-binding protein subunit alpha"/>
    <property type="match status" value="1"/>
</dbReference>
<keyword evidence="9" id="KW-1185">Reference proteome</keyword>
<name>A0A6A4HD68_9AGAR</name>
<dbReference type="GO" id="GO:0003924">
    <property type="term" value="F:GTPase activity"/>
    <property type="evidence" value="ECO:0007669"/>
    <property type="project" value="InterPro"/>
</dbReference>
<evidence type="ECO:0000256" key="1">
    <source>
        <dbReference type="ARBA" id="ARBA00022723"/>
    </source>
</evidence>
<dbReference type="AlphaFoldDB" id="A0A6A4HD68"/>
<feature type="binding site" evidence="6">
    <location>
        <position position="313"/>
    </location>
    <ligand>
        <name>Mg(2+)</name>
        <dbReference type="ChEBI" id="CHEBI:18420"/>
    </ligand>
</feature>
<accession>A0A6A4HD68</accession>
<dbReference type="Gene3D" id="1.10.400.10">
    <property type="entry name" value="GI Alpha 1, domain 2-like"/>
    <property type="match status" value="1"/>
</dbReference>
<dbReference type="SUPFAM" id="SSF47895">
    <property type="entry name" value="Transducin (alpha subunit), insertion domain"/>
    <property type="match status" value="1"/>
</dbReference>
<feature type="region of interest" description="Disordered" evidence="7">
    <location>
        <begin position="124"/>
        <end position="143"/>
    </location>
</feature>
<dbReference type="GO" id="GO:0007188">
    <property type="term" value="P:adenylate cyclase-modulating G protein-coupled receptor signaling pathway"/>
    <property type="evidence" value="ECO:0007669"/>
    <property type="project" value="TreeGrafter"/>
</dbReference>
<gene>
    <name evidence="8" type="ORF">BT96DRAFT_942586</name>
</gene>
<feature type="region of interest" description="Disordered" evidence="7">
    <location>
        <begin position="1"/>
        <end position="29"/>
    </location>
</feature>
<dbReference type="Gene3D" id="3.40.50.300">
    <property type="entry name" value="P-loop containing nucleotide triphosphate hydrolases"/>
    <property type="match status" value="2"/>
</dbReference>
<dbReference type="PRINTS" id="PR00318">
    <property type="entry name" value="GPROTEINA"/>
</dbReference>
<keyword evidence="4" id="KW-0807">Transducer</keyword>
<reference evidence="8" key="1">
    <citation type="journal article" date="2019" name="Environ. Microbiol.">
        <title>Fungal ecological strategies reflected in gene transcription - a case study of two litter decomposers.</title>
        <authorList>
            <person name="Barbi F."/>
            <person name="Kohler A."/>
            <person name="Barry K."/>
            <person name="Baskaran P."/>
            <person name="Daum C."/>
            <person name="Fauchery L."/>
            <person name="Ihrmark K."/>
            <person name="Kuo A."/>
            <person name="LaButti K."/>
            <person name="Lipzen A."/>
            <person name="Morin E."/>
            <person name="Grigoriev I.V."/>
            <person name="Henrissat B."/>
            <person name="Lindahl B."/>
            <person name="Martin F."/>
        </authorList>
    </citation>
    <scope>NUCLEOTIDE SEQUENCE</scope>
    <source>
        <strain evidence="8">JB14</strain>
    </source>
</reference>
<feature type="binding site" evidence="5">
    <location>
        <begin position="406"/>
        <end position="409"/>
    </location>
    <ligand>
        <name>GTP</name>
        <dbReference type="ChEBI" id="CHEBI:37565"/>
    </ligand>
</feature>
<dbReference type="PANTHER" id="PTHR10218:SF360">
    <property type="entry name" value="GUANINE NUCLEOTIDE-BINDING PROTEIN SUBUNIT ALPHA HOMOLOG"/>
    <property type="match status" value="1"/>
</dbReference>
<feature type="binding site" evidence="5">
    <location>
        <begin position="282"/>
        <end position="283"/>
    </location>
    <ligand>
        <name>GTP</name>
        <dbReference type="ChEBI" id="CHEBI:37565"/>
    </ligand>
</feature>
<keyword evidence="1 6" id="KW-0479">Metal-binding</keyword>
<protein>
    <submittedName>
        <fullName evidence="8">G-alpha-domain-containing protein</fullName>
    </submittedName>
</protein>
<organism evidence="8 9">
    <name type="scientific">Gymnopus androsaceus JB14</name>
    <dbReference type="NCBI Taxonomy" id="1447944"/>
    <lineage>
        <taxon>Eukaryota</taxon>
        <taxon>Fungi</taxon>
        <taxon>Dikarya</taxon>
        <taxon>Basidiomycota</taxon>
        <taxon>Agaricomycotina</taxon>
        <taxon>Agaricomycetes</taxon>
        <taxon>Agaricomycetidae</taxon>
        <taxon>Agaricales</taxon>
        <taxon>Marasmiineae</taxon>
        <taxon>Omphalotaceae</taxon>
        <taxon>Gymnopus</taxon>
    </lineage>
</organism>
<dbReference type="GO" id="GO:0031683">
    <property type="term" value="F:G-protein beta/gamma-subunit complex binding"/>
    <property type="evidence" value="ECO:0007669"/>
    <property type="project" value="InterPro"/>
</dbReference>
<keyword evidence="6" id="KW-0460">Magnesium</keyword>
<dbReference type="PROSITE" id="PS51882">
    <property type="entry name" value="G_ALPHA"/>
    <property type="match status" value="1"/>
</dbReference>
<keyword evidence="3 5" id="KW-0342">GTP-binding</keyword>
<dbReference type="Proteomes" id="UP000799118">
    <property type="component" value="Unassembled WGS sequence"/>
</dbReference>
<proteinExistence type="predicted"/>
<sequence length="495" mass="56738">MNTADIDPLTLAIAPPPNETAQERAEREYAEAEALRISNEIDEQLRREKEGEKKKKRPVKLLLLGQSESGKTATLKNFQLTYAKREWMAERNNWRAVIFLNLVRNVNYILDMLTREMAAASLPSPEYVGSSDESSEDVQLSSGKPRLKFKEKHRLLKLRLGPLRRIQTDLERRFGATALEPQSTSVMTAAPFSESEESESNRRVLKEFSINSSNGWKSAFEKIRAMRAAARADGDAAAVRRIQDSDDEIADVIAGCRDDMKAIWEDSTVREMLSRSKTRLEDSAGFFINDVERIAVSNYEPTDDDVIRARLRTLGVQEYKFIFELGRTVGQEWRLYDVGGTRSSRAAWYPYFDDVNAIIFLAPISCFDEKLAEDRRVNRLEDSFLLWRSVCACKLLSRTQLILFLNKCDLLQAKLQRGVRIRDSVPSFGDRRNEISAATRYFQQHFREILKQYSPVQRTFFVHLTSVIDTRSTAATLGAVEESILRDHLRRADLM</sequence>
<dbReference type="EMBL" id="ML769535">
    <property type="protein sequence ID" value="KAE9395234.1"/>
    <property type="molecule type" value="Genomic_DNA"/>
</dbReference>
<evidence type="ECO:0000256" key="4">
    <source>
        <dbReference type="ARBA" id="ARBA00023224"/>
    </source>
</evidence>
<dbReference type="InterPro" id="IPR011025">
    <property type="entry name" value="GproteinA_insert"/>
</dbReference>
<evidence type="ECO:0000256" key="2">
    <source>
        <dbReference type="ARBA" id="ARBA00022741"/>
    </source>
</evidence>
<dbReference type="InterPro" id="IPR001019">
    <property type="entry name" value="Gprotein_alpha_su"/>
</dbReference>
<dbReference type="GO" id="GO:0005737">
    <property type="term" value="C:cytoplasm"/>
    <property type="evidence" value="ECO:0007669"/>
    <property type="project" value="TreeGrafter"/>
</dbReference>
<dbReference type="Pfam" id="PF00503">
    <property type="entry name" value="G-alpha"/>
    <property type="match status" value="1"/>
</dbReference>
<dbReference type="OrthoDB" id="5817230at2759"/>
<keyword evidence="2 5" id="KW-0547">Nucleotide-binding</keyword>
<evidence type="ECO:0000256" key="3">
    <source>
        <dbReference type="ARBA" id="ARBA00023134"/>
    </source>
</evidence>
<evidence type="ECO:0000256" key="7">
    <source>
        <dbReference type="SAM" id="MobiDB-lite"/>
    </source>
</evidence>
<dbReference type="PANTHER" id="PTHR10218">
    <property type="entry name" value="GTP-BINDING PROTEIN ALPHA SUBUNIT"/>
    <property type="match status" value="1"/>
</dbReference>
<evidence type="ECO:0000313" key="9">
    <source>
        <dbReference type="Proteomes" id="UP000799118"/>
    </source>
</evidence>
<dbReference type="GO" id="GO:0001664">
    <property type="term" value="F:G protein-coupled receptor binding"/>
    <property type="evidence" value="ECO:0007669"/>
    <property type="project" value="TreeGrafter"/>
</dbReference>
<dbReference type="SUPFAM" id="SSF52540">
    <property type="entry name" value="P-loop containing nucleoside triphosphate hydrolases"/>
    <property type="match status" value="1"/>
</dbReference>
<dbReference type="GO" id="GO:0046872">
    <property type="term" value="F:metal ion binding"/>
    <property type="evidence" value="ECO:0007669"/>
    <property type="project" value="UniProtKB-KW"/>
</dbReference>
<evidence type="ECO:0000313" key="8">
    <source>
        <dbReference type="EMBL" id="KAE9395234.1"/>
    </source>
</evidence>
<evidence type="ECO:0000256" key="6">
    <source>
        <dbReference type="PIRSR" id="PIRSR601019-2"/>
    </source>
</evidence>
<dbReference type="GO" id="GO:0005525">
    <property type="term" value="F:GTP binding"/>
    <property type="evidence" value="ECO:0007669"/>
    <property type="project" value="UniProtKB-KW"/>
</dbReference>
<evidence type="ECO:0000256" key="5">
    <source>
        <dbReference type="PIRSR" id="PIRSR601019-1"/>
    </source>
</evidence>
<dbReference type="InterPro" id="IPR027417">
    <property type="entry name" value="P-loop_NTPase"/>
</dbReference>
<dbReference type="SMART" id="SM00275">
    <property type="entry name" value="G_alpha"/>
    <property type="match status" value="1"/>
</dbReference>
<dbReference type="GO" id="GO:0005834">
    <property type="term" value="C:heterotrimeric G-protein complex"/>
    <property type="evidence" value="ECO:0007669"/>
    <property type="project" value="TreeGrafter"/>
</dbReference>